<dbReference type="EMBL" id="BAAAEJ010000007">
    <property type="protein sequence ID" value="GAA0394238.1"/>
    <property type="molecule type" value="Genomic_DNA"/>
</dbReference>
<accession>A0ABP3I8X2</accession>
<dbReference type="RefSeq" id="WP_167177480.1">
    <property type="nucleotide sequence ID" value="NZ_BAAAEJ010000007.1"/>
</dbReference>
<dbReference type="Pfam" id="PF02620">
    <property type="entry name" value="YceD"/>
    <property type="match status" value="1"/>
</dbReference>
<name>A0ABP3I8X2_9CAUL</name>
<dbReference type="Proteomes" id="UP001500791">
    <property type="component" value="Unassembled WGS sequence"/>
</dbReference>
<dbReference type="InterPro" id="IPR003772">
    <property type="entry name" value="YceD"/>
</dbReference>
<keyword evidence="2" id="KW-1185">Reference proteome</keyword>
<sequence length="173" mass="18878">MTQIQLPYSEPVRLHQIGASLERTLVPEAADLVRIAKALNLASLASLSVDMTLVPTVSGFRMDGRVKAEAEQTCGLSLEPMPVSVDRPFTVYFVHEAEPQNNEDGEIDIELDDNFPDVIEEGKIDLGQHAVEQLSLSLDPFPRKEGAVFVQPPEPVDISPFAALKALKDTSQG</sequence>
<organism evidence="1 2">
    <name type="scientific">Brevundimonas terrae</name>
    <dbReference type="NCBI Taxonomy" id="363631"/>
    <lineage>
        <taxon>Bacteria</taxon>
        <taxon>Pseudomonadati</taxon>
        <taxon>Pseudomonadota</taxon>
        <taxon>Alphaproteobacteria</taxon>
        <taxon>Caulobacterales</taxon>
        <taxon>Caulobacteraceae</taxon>
        <taxon>Brevundimonas</taxon>
    </lineage>
</organism>
<gene>
    <name evidence="1" type="ORF">GCM10009093_21040</name>
</gene>
<protein>
    <submittedName>
        <fullName evidence="1">DUF177 domain-containing protein</fullName>
    </submittedName>
</protein>
<comment type="caution">
    <text evidence="1">The sequence shown here is derived from an EMBL/GenBank/DDBJ whole genome shotgun (WGS) entry which is preliminary data.</text>
</comment>
<reference evidence="2" key="1">
    <citation type="journal article" date="2019" name="Int. J. Syst. Evol. Microbiol.">
        <title>The Global Catalogue of Microorganisms (GCM) 10K type strain sequencing project: providing services to taxonomists for standard genome sequencing and annotation.</title>
        <authorList>
            <consortium name="The Broad Institute Genomics Platform"/>
            <consortium name="The Broad Institute Genome Sequencing Center for Infectious Disease"/>
            <person name="Wu L."/>
            <person name="Ma J."/>
        </authorList>
    </citation>
    <scope>NUCLEOTIDE SEQUENCE [LARGE SCALE GENOMIC DNA]</scope>
    <source>
        <strain evidence="2">JCM 13476</strain>
    </source>
</reference>
<evidence type="ECO:0000313" key="1">
    <source>
        <dbReference type="EMBL" id="GAA0394238.1"/>
    </source>
</evidence>
<evidence type="ECO:0000313" key="2">
    <source>
        <dbReference type="Proteomes" id="UP001500791"/>
    </source>
</evidence>
<proteinExistence type="predicted"/>